<dbReference type="EMBL" id="LSGP01000017">
    <property type="protein sequence ID" value="KYZ76789.1"/>
    <property type="molecule type" value="Genomic_DNA"/>
</dbReference>
<dbReference type="RefSeq" id="WP_066242855.1">
    <property type="nucleotide sequence ID" value="NZ_LSGP01000017.1"/>
</dbReference>
<dbReference type="STRING" id="1794912.AXX12_10285"/>
<comment type="caution">
    <text evidence="1">The sequence shown here is derived from an EMBL/GenBank/DDBJ whole genome shotgun (WGS) entry which is preliminary data.</text>
</comment>
<evidence type="ECO:0000313" key="2">
    <source>
        <dbReference type="Proteomes" id="UP000076268"/>
    </source>
</evidence>
<sequence length="212" mass="23340">MSHTLHRRGTPENLANDFPMHAMPARGFNHDGARPKLQKFLRIAHKHHPVNLGDVKLGNQFVTDYDDLHENLTISSTHVVLADANDLTALLREVKEAELGMSLTVSGLFDKLFECCAQAGVKPHAVEHSLGVLGKTEKMPEEDISQVTTMCGHGMVAQGLVRRLIRKVKKGELTPEKAGIELAKPCRCGIFNPVRAAELIDDYCALFSVSVK</sequence>
<accession>A0A154BS96</accession>
<organism evidence="1 2">
    <name type="scientific">Anaerosporomusa subterranea</name>
    <dbReference type="NCBI Taxonomy" id="1794912"/>
    <lineage>
        <taxon>Bacteria</taxon>
        <taxon>Bacillati</taxon>
        <taxon>Bacillota</taxon>
        <taxon>Negativicutes</taxon>
        <taxon>Acetonemataceae</taxon>
        <taxon>Anaerosporomusa</taxon>
    </lineage>
</organism>
<reference evidence="1 2" key="1">
    <citation type="submission" date="2016-02" db="EMBL/GenBank/DDBJ databases">
        <title>Anaerosporomusa subterraneum gen. nov., sp. nov., a spore-forming obligate anaerobe isolated from saprolite.</title>
        <authorList>
            <person name="Choi J.K."/>
            <person name="Shah M."/>
            <person name="Yee N."/>
        </authorList>
    </citation>
    <scope>NUCLEOTIDE SEQUENCE [LARGE SCALE GENOMIC DNA]</scope>
    <source>
        <strain evidence="1 2">RU4</strain>
    </source>
</reference>
<dbReference type="OrthoDB" id="5452at2"/>
<dbReference type="Proteomes" id="UP000076268">
    <property type="component" value="Unassembled WGS sequence"/>
</dbReference>
<name>A0A154BS96_ANASB</name>
<proteinExistence type="predicted"/>
<keyword evidence="2" id="KW-1185">Reference proteome</keyword>
<protein>
    <submittedName>
        <fullName evidence="1">Uncharacterized protein</fullName>
    </submittedName>
</protein>
<gene>
    <name evidence="1" type="ORF">AXX12_10285</name>
</gene>
<evidence type="ECO:0000313" key="1">
    <source>
        <dbReference type="EMBL" id="KYZ76789.1"/>
    </source>
</evidence>
<dbReference type="AlphaFoldDB" id="A0A154BS96"/>